<feature type="transmembrane region" description="Helical" evidence="10">
    <location>
        <begin position="9"/>
        <end position="30"/>
    </location>
</feature>
<dbReference type="EMBL" id="GHKJ01001059">
    <property type="protein sequence ID" value="MOY46089.1"/>
    <property type="molecule type" value="Transcribed_RNA"/>
</dbReference>
<keyword evidence="5 10" id="KW-0812">Transmembrane</keyword>
<evidence type="ECO:0000256" key="1">
    <source>
        <dbReference type="ARBA" id="ARBA00004155"/>
    </source>
</evidence>
<evidence type="ECO:0000256" key="10">
    <source>
        <dbReference type="SAM" id="Phobius"/>
    </source>
</evidence>
<keyword evidence="9" id="KW-0458">Lysosome</keyword>
<keyword evidence="4" id="KW-0813">Transport</keyword>
<evidence type="ECO:0000256" key="3">
    <source>
        <dbReference type="ARBA" id="ARBA00006203"/>
    </source>
</evidence>
<name>A0A4P6D9G8_RHOPR</name>
<evidence type="ECO:0000256" key="2">
    <source>
        <dbReference type="ARBA" id="ARBA00004337"/>
    </source>
</evidence>
<dbReference type="InterPro" id="IPR026218">
    <property type="entry name" value="HRG"/>
</dbReference>
<evidence type="ECO:0000256" key="4">
    <source>
        <dbReference type="ARBA" id="ARBA00022448"/>
    </source>
</evidence>
<dbReference type="GO" id="GO:0020037">
    <property type="term" value="F:heme binding"/>
    <property type="evidence" value="ECO:0007669"/>
    <property type="project" value="TreeGrafter"/>
</dbReference>
<organism evidence="11">
    <name type="scientific">Rhodnius prolixus</name>
    <name type="common">Triatomid bug</name>
    <dbReference type="NCBI Taxonomy" id="13249"/>
    <lineage>
        <taxon>Eukaryota</taxon>
        <taxon>Metazoa</taxon>
        <taxon>Ecdysozoa</taxon>
        <taxon>Arthropoda</taxon>
        <taxon>Hexapoda</taxon>
        <taxon>Insecta</taxon>
        <taxon>Pterygota</taxon>
        <taxon>Neoptera</taxon>
        <taxon>Paraneoptera</taxon>
        <taxon>Hemiptera</taxon>
        <taxon>Heteroptera</taxon>
        <taxon>Panheteroptera</taxon>
        <taxon>Cimicomorpha</taxon>
        <taxon>Reduviidae</taxon>
        <taxon>Triatominae</taxon>
        <taxon>Rhodnius</taxon>
    </lineage>
</organism>
<feature type="transmembrane region" description="Helical" evidence="10">
    <location>
        <begin position="110"/>
        <end position="134"/>
    </location>
</feature>
<dbReference type="PANTHER" id="PTHR31525">
    <property type="entry name" value="HEME TRANSPORTER HRG1"/>
    <property type="match status" value="1"/>
</dbReference>
<dbReference type="GO" id="GO:0005765">
    <property type="term" value="C:lysosomal membrane"/>
    <property type="evidence" value="ECO:0007669"/>
    <property type="project" value="UniProtKB-SubCell"/>
</dbReference>
<evidence type="ECO:0000313" key="11">
    <source>
        <dbReference type="EMBL" id="MOY46089.1"/>
    </source>
</evidence>
<reference evidence="11" key="1">
    <citation type="submission" date="2019-04" db="EMBL/GenBank/DDBJ databases">
        <title>Analysis of the testis transcriptome of the Chagas disease vector Rhodnius prolixus.</title>
        <authorList>
            <person name="Cesar J."/>
            <person name="Ribeiro J.M."/>
            <person name="Pereira M.H."/>
            <person name="Araujo R.N."/>
            <person name="Gontijo N.F."/>
            <person name="Pessoa G."/>
            <person name="Sant'Anna M.V."/>
            <person name="Sorgine M.H."/>
            <person name="Majerowicz D."/>
            <person name="Carvalho A.B."/>
            <person name="Braz G."/>
            <person name="Mesquita R."/>
            <person name="Lagerblad P.O."/>
            <person name="Koerich L.B."/>
        </authorList>
    </citation>
    <scope>NUCLEOTIDE SEQUENCE</scope>
</reference>
<dbReference type="RefSeq" id="XP_073984806.1">
    <property type="nucleotide sequence ID" value="XM_074128705.1"/>
</dbReference>
<dbReference type="GO" id="GO:0010008">
    <property type="term" value="C:endosome membrane"/>
    <property type="evidence" value="ECO:0007669"/>
    <property type="project" value="UniProtKB-SubCell"/>
</dbReference>
<sequence length="147" mass="16803">MNDLRTRCYLVLSVIGIILGFSAGITFTFYDNNLAVLWAFISGAYALMNALLHILHCIDKLEEYYSINMLHNINCFAFISAAIFTAILAWYIFVICYFRKQILPMENSYVIVAVWIFMSAKWASALVGSTYRYIRILSNSGRPLSQV</sequence>
<evidence type="ECO:0000256" key="5">
    <source>
        <dbReference type="ARBA" id="ARBA00022692"/>
    </source>
</evidence>
<evidence type="ECO:0000256" key="8">
    <source>
        <dbReference type="ARBA" id="ARBA00023136"/>
    </source>
</evidence>
<dbReference type="GeneID" id="141454462"/>
<evidence type="ECO:0000256" key="7">
    <source>
        <dbReference type="ARBA" id="ARBA00022989"/>
    </source>
</evidence>
<keyword evidence="6" id="KW-0967">Endosome</keyword>
<keyword evidence="7 10" id="KW-1133">Transmembrane helix</keyword>
<accession>A0A4P6D9G8</accession>
<dbReference type="GO" id="GO:0015232">
    <property type="term" value="F:heme transmembrane transporter activity"/>
    <property type="evidence" value="ECO:0007669"/>
    <property type="project" value="InterPro"/>
</dbReference>
<comment type="subcellular location">
    <subcellularLocation>
        <location evidence="2">Endosome membrane</location>
        <topology evidence="2">Multi-pass membrane protein</topology>
    </subcellularLocation>
    <subcellularLocation>
        <location evidence="1">Lysosome membrane</location>
        <topology evidence="1">Multi-pass membrane protein</topology>
    </subcellularLocation>
</comment>
<feature type="transmembrane region" description="Helical" evidence="10">
    <location>
        <begin position="36"/>
        <end position="55"/>
    </location>
</feature>
<dbReference type="GO" id="GO:0005886">
    <property type="term" value="C:plasma membrane"/>
    <property type="evidence" value="ECO:0007669"/>
    <property type="project" value="TreeGrafter"/>
</dbReference>
<keyword evidence="8 10" id="KW-0472">Membrane</keyword>
<evidence type="ECO:0000256" key="9">
    <source>
        <dbReference type="ARBA" id="ARBA00023228"/>
    </source>
</evidence>
<feature type="transmembrane region" description="Helical" evidence="10">
    <location>
        <begin position="76"/>
        <end position="98"/>
    </location>
</feature>
<comment type="similarity">
    <text evidence="3">Belongs to the HRG family.</text>
</comment>
<protein>
    <submittedName>
        <fullName evidence="11">Putative heme transporter hrg1-b-like protein panstrongylus lignarius</fullName>
    </submittedName>
</protein>
<evidence type="ECO:0000256" key="6">
    <source>
        <dbReference type="ARBA" id="ARBA00022753"/>
    </source>
</evidence>
<proteinExistence type="inferred from homology"/>
<dbReference type="AlphaFoldDB" id="A0A4P6D9G8"/>
<dbReference type="PANTHER" id="PTHR31525:SF1">
    <property type="entry name" value="HEME TRANSPORTER HRG1"/>
    <property type="match status" value="1"/>
</dbReference>